<organism evidence="1 2">
    <name type="scientific">Schistosoma japonicum</name>
    <name type="common">Blood fluke</name>
    <dbReference type="NCBI Taxonomy" id="6182"/>
    <lineage>
        <taxon>Eukaryota</taxon>
        <taxon>Metazoa</taxon>
        <taxon>Spiralia</taxon>
        <taxon>Lophotrochozoa</taxon>
        <taxon>Platyhelminthes</taxon>
        <taxon>Trematoda</taxon>
        <taxon>Digenea</taxon>
        <taxon>Strigeidida</taxon>
        <taxon>Schistosomatoidea</taxon>
        <taxon>Schistosomatidae</taxon>
        <taxon>Schistosoma</taxon>
    </lineage>
</organism>
<accession>A0A4Z2CKE2</accession>
<proteinExistence type="predicted"/>
<dbReference type="Proteomes" id="UP000311919">
    <property type="component" value="Unassembled WGS sequence"/>
</dbReference>
<evidence type="ECO:0000313" key="2">
    <source>
        <dbReference type="Proteomes" id="UP000311919"/>
    </source>
</evidence>
<dbReference type="EMBL" id="SKCS01001098">
    <property type="protein sequence ID" value="TNN04709.1"/>
    <property type="molecule type" value="Genomic_DNA"/>
</dbReference>
<gene>
    <name evidence="1" type="ORF">EWB00_000410</name>
</gene>
<comment type="caution">
    <text evidence="1">The sequence shown here is derived from an EMBL/GenBank/DDBJ whole genome shotgun (WGS) entry which is preliminary data.</text>
</comment>
<dbReference type="AlphaFoldDB" id="A0A4Z2CKE2"/>
<sequence>MVHYITFTRPSIQCIGLGTYANECEVWAKANSKLTKTFCVSGFLGKQVFGMLHMLNFVHMSHPAELQGARKHQNRWYVWPSHTK</sequence>
<keyword evidence="2" id="KW-1185">Reference proteome</keyword>
<protein>
    <submittedName>
        <fullName evidence="1">Uncharacterized protein</fullName>
    </submittedName>
</protein>
<evidence type="ECO:0000313" key="1">
    <source>
        <dbReference type="EMBL" id="TNN04709.1"/>
    </source>
</evidence>
<reference evidence="1 2" key="1">
    <citation type="submission" date="2019-03" db="EMBL/GenBank/DDBJ databases">
        <title>An improved genome assembly of the fluke Schistosoma japonicum.</title>
        <authorList>
            <person name="Hu W."/>
            <person name="Luo F."/>
            <person name="Yin M."/>
            <person name="Mo X."/>
            <person name="Sun C."/>
            <person name="Wu Q."/>
            <person name="Zhu B."/>
            <person name="Xiang M."/>
            <person name="Wang J."/>
            <person name="Wang Y."/>
            <person name="Zhang T."/>
            <person name="Xu B."/>
            <person name="Zheng H."/>
            <person name="Feng Z."/>
        </authorList>
    </citation>
    <scope>NUCLEOTIDE SEQUENCE [LARGE SCALE GENOMIC DNA]</scope>
    <source>
        <strain evidence="1">HuSjv2</strain>
        <tissue evidence="1">Worms</tissue>
    </source>
</reference>
<name>A0A4Z2CKE2_SCHJA</name>